<organism evidence="1 2">
    <name type="scientific">Penicillium polonicum</name>
    <dbReference type="NCBI Taxonomy" id="60169"/>
    <lineage>
        <taxon>Eukaryota</taxon>
        <taxon>Fungi</taxon>
        <taxon>Dikarya</taxon>
        <taxon>Ascomycota</taxon>
        <taxon>Pezizomycotina</taxon>
        <taxon>Eurotiomycetes</taxon>
        <taxon>Eurotiomycetidae</taxon>
        <taxon>Eurotiales</taxon>
        <taxon>Aspergillaceae</taxon>
        <taxon>Penicillium</taxon>
    </lineage>
</organism>
<evidence type="ECO:0000313" key="1">
    <source>
        <dbReference type="EMBL" id="OQD69062.1"/>
    </source>
</evidence>
<keyword evidence="2" id="KW-1185">Reference proteome</keyword>
<dbReference type="EMBL" id="MDYM01000002">
    <property type="protein sequence ID" value="OQD69062.1"/>
    <property type="molecule type" value="Genomic_DNA"/>
</dbReference>
<evidence type="ECO:0000313" key="2">
    <source>
        <dbReference type="Proteomes" id="UP000191408"/>
    </source>
</evidence>
<sequence>MFDDQAQSIESLLVAPNDRTQNSPAFDNALNAIVPRKENPFVLWASLYGPWQIQEHLGHQADQG</sequence>
<protein>
    <submittedName>
        <fullName evidence="1">Uncharacterized protein</fullName>
    </submittedName>
</protein>
<name>A0A1V6NX02_PENPO</name>
<comment type="caution">
    <text evidence="1">The sequence shown here is derived from an EMBL/GenBank/DDBJ whole genome shotgun (WGS) entry which is preliminary data.</text>
</comment>
<reference evidence="2" key="1">
    <citation type="journal article" date="2017" name="Nat. Microbiol.">
        <title>Global analysis of biosynthetic gene clusters reveals vast potential of secondary metabolite production in Penicillium species.</title>
        <authorList>
            <person name="Nielsen J.C."/>
            <person name="Grijseels S."/>
            <person name="Prigent S."/>
            <person name="Ji B."/>
            <person name="Dainat J."/>
            <person name="Nielsen K.F."/>
            <person name="Frisvad J.C."/>
            <person name="Workman M."/>
            <person name="Nielsen J."/>
        </authorList>
    </citation>
    <scope>NUCLEOTIDE SEQUENCE [LARGE SCALE GENOMIC DNA]</scope>
    <source>
        <strain evidence="2">IBT 4502</strain>
    </source>
</reference>
<proteinExistence type="predicted"/>
<gene>
    <name evidence="1" type="ORF">PENPOL_c002G10469</name>
</gene>
<dbReference type="AlphaFoldDB" id="A0A1V6NX02"/>
<dbReference type="Proteomes" id="UP000191408">
    <property type="component" value="Unassembled WGS sequence"/>
</dbReference>
<accession>A0A1V6NX02</accession>